<evidence type="ECO:0000313" key="1">
    <source>
        <dbReference type="EMBL" id="MBS7676272.1"/>
    </source>
</evidence>
<dbReference type="AlphaFoldDB" id="A0AAW4L0B5"/>
<reference evidence="1" key="2">
    <citation type="submission" date="2023-08" db="EMBL/GenBank/DDBJ databases">
        <title>Vibrio cholerae Outbreaks in Tanzania Exemplify Founder Flush: Simultaneous Increases in Population Size and Genetic Diversity.</title>
        <authorList>
            <person name="Debes A.K."/>
            <person name="Mohammed A."/>
            <person name="Maseke I."/>
            <person name="Almeida M."/>
            <person name="Li S."/>
            <person name="Matimba H."/>
            <person name="Joachim A."/>
            <person name="Mizinduko M."/>
            <person name="Nyanga S."/>
            <person name="Kelly M."/>
            <person name="Kachwamba Y."/>
            <person name="Schaffer A.M."/>
            <person name="Nyanga A.S."/>
            <person name="Mghamba J."/>
            <person name="Mosha F.S."/>
            <person name="Sack D.A."/>
            <person name="Stine O.C."/>
        </authorList>
    </citation>
    <scope>NUCLEOTIDE SEQUENCE</scope>
    <source>
        <strain evidence="1">TDS0091212</strain>
    </source>
</reference>
<dbReference type="Proteomes" id="UP001196338">
    <property type="component" value="Unassembled WGS sequence"/>
</dbReference>
<evidence type="ECO:0000313" key="2">
    <source>
        <dbReference type="Proteomes" id="UP001196338"/>
    </source>
</evidence>
<gene>
    <name evidence="1" type="ORF">KIN13_23050</name>
</gene>
<comment type="caution">
    <text evidence="1">The sequence shown here is derived from an EMBL/GenBank/DDBJ whole genome shotgun (WGS) entry which is preliminary data.</text>
</comment>
<reference evidence="1" key="1">
    <citation type="submission" date="2021-05" db="EMBL/GenBank/DDBJ databases">
        <authorList>
            <person name="Stine C."/>
        </authorList>
    </citation>
    <scope>NUCLEOTIDE SEQUENCE</scope>
    <source>
        <strain evidence="1">TDS0091212</strain>
    </source>
</reference>
<accession>A0AAW4L0B5</accession>
<sequence>MLELDLQLATDAPAPSEAQFRHWCEL</sequence>
<protein>
    <submittedName>
        <fullName evidence="1">rRNA maturation RNase YbeY</fullName>
    </submittedName>
</protein>
<organism evidence="1 2">
    <name type="scientific">Vibrio cholerae</name>
    <dbReference type="NCBI Taxonomy" id="666"/>
    <lineage>
        <taxon>Bacteria</taxon>
        <taxon>Pseudomonadati</taxon>
        <taxon>Pseudomonadota</taxon>
        <taxon>Gammaproteobacteria</taxon>
        <taxon>Vibrionales</taxon>
        <taxon>Vibrionaceae</taxon>
        <taxon>Vibrio</taxon>
    </lineage>
</organism>
<feature type="non-terminal residue" evidence="1">
    <location>
        <position position="26"/>
    </location>
</feature>
<proteinExistence type="predicted"/>
<dbReference type="EMBL" id="JAHBND010001186">
    <property type="protein sequence ID" value="MBS7676272.1"/>
    <property type="molecule type" value="Genomic_DNA"/>
</dbReference>
<name>A0AAW4L0B5_VIBCL</name>